<dbReference type="PANTHER" id="PTHR33979:SF2">
    <property type="entry name" value="PEPTIDASE M50B-LIKE-DOMAIN-CONTAINING PROTEIN"/>
    <property type="match status" value="1"/>
</dbReference>
<evidence type="ECO:0000256" key="1">
    <source>
        <dbReference type="SAM" id="Phobius"/>
    </source>
</evidence>
<dbReference type="RefSeq" id="WP_034240073.1">
    <property type="nucleotide sequence ID" value="NZ_AQRA01000002.1"/>
</dbReference>
<name>A0A023BYA0_9FLAO</name>
<dbReference type="AlphaFoldDB" id="A0A023BYA0"/>
<dbReference type="OrthoDB" id="7425566at2"/>
<keyword evidence="1" id="KW-0812">Transmembrane</keyword>
<evidence type="ECO:0000313" key="3">
    <source>
        <dbReference type="Proteomes" id="UP000023541"/>
    </source>
</evidence>
<dbReference type="EMBL" id="AQRA01000002">
    <property type="protein sequence ID" value="EZH75021.1"/>
    <property type="molecule type" value="Genomic_DNA"/>
</dbReference>
<dbReference type="STRING" id="1317122.ATO12_09840"/>
<gene>
    <name evidence="2" type="ORF">ATO12_09840</name>
</gene>
<dbReference type="InterPro" id="IPR049500">
    <property type="entry name" value="Peptidase_M50B-like"/>
</dbReference>
<keyword evidence="3" id="KW-1185">Reference proteome</keyword>
<protein>
    <recommendedName>
        <fullName evidence="4">Peptidase M50</fullName>
    </recommendedName>
</protein>
<dbReference type="PANTHER" id="PTHR33979">
    <property type="entry name" value="OS02G0221600 PROTEIN"/>
    <property type="match status" value="1"/>
</dbReference>
<comment type="caution">
    <text evidence="2">The sequence shown here is derived from an EMBL/GenBank/DDBJ whole genome shotgun (WGS) entry which is preliminary data.</text>
</comment>
<sequence length="232" mass="26188">MKNYPLLSILGISLLVFLLWQLPYFGFIQYPLLLLGTWFHEMGHGLTAILVGGKFIYLEIYENGGGVAYSNVSTSYLPFSIARSITAAGGLLGPAISGAILIASARNKISSKIALWSLIIIMVLSLCLWIHELLALVILSVFAALLFFIAILRVRNLEAFTLLFLGTQCVLSSYLQIGYLFTKQFERDGKIQYSDTQMIAAYLPGTYWMWAICILLISMYLLYKSYRYYLRK</sequence>
<dbReference type="Pfam" id="PF13398">
    <property type="entry name" value="Peptidase_M50B"/>
    <property type="match status" value="1"/>
</dbReference>
<reference evidence="2 3" key="1">
    <citation type="submission" date="2014-04" db="EMBL/GenBank/DDBJ databases">
        <title>Aquimarina sp. 22II-S11-z7 Genome Sequencing.</title>
        <authorList>
            <person name="Lai Q."/>
        </authorList>
    </citation>
    <scope>NUCLEOTIDE SEQUENCE [LARGE SCALE GENOMIC DNA]</scope>
    <source>
        <strain evidence="2 3">22II-S11-z7</strain>
    </source>
</reference>
<evidence type="ECO:0000313" key="2">
    <source>
        <dbReference type="EMBL" id="EZH75021.1"/>
    </source>
</evidence>
<dbReference type="Proteomes" id="UP000023541">
    <property type="component" value="Unassembled WGS sequence"/>
</dbReference>
<evidence type="ECO:0008006" key="4">
    <source>
        <dbReference type="Google" id="ProtNLM"/>
    </source>
</evidence>
<feature type="transmembrane region" description="Helical" evidence="1">
    <location>
        <begin position="137"/>
        <end position="154"/>
    </location>
</feature>
<feature type="transmembrane region" description="Helical" evidence="1">
    <location>
        <begin position="6"/>
        <end position="25"/>
    </location>
</feature>
<accession>A0A023BYA0</accession>
<feature type="transmembrane region" description="Helical" evidence="1">
    <location>
        <begin position="113"/>
        <end position="131"/>
    </location>
</feature>
<keyword evidence="1" id="KW-0472">Membrane</keyword>
<dbReference type="eggNOG" id="COG1994">
    <property type="taxonomic scope" value="Bacteria"/>
</dbReference>
<feature type="transmembrane region" description="Helical" evidence="1">
    <location>
        <begin position="201"/>
        <end position="223"/>
    </location>
</feature>
<organism evidence="2 3">
    <name type="scientific">Aquimarina atlantica</name>
    <dbReference type="NCBI Taxonomy" id="1317122"/>
    <lineage>
        <taxon>Bacteria</taxon>
        <taxon>Pseudomonadati</taxon>
        <taxon>Bacteroidota</taxon>
        <taxon>Flavobacteriia</taxon>
        <taxon>Flavobacteriales</taxon>
        <taxon>Flavobacteriaceae</taxon>
        <taxon>Aquimarina</taxon>
    </lineage>
</organism>
<feature type="transmembrane region" description="Helical" evidence="1">
    <location>
        <begin position="77"/>
        <end position="101"/>
    </location>
</feature>
<feature type="transmembrane region" description="Helical" evidence="1">
    <location>
        <begin position="161"/>
        <end position="181"/>
    </location>
</feature>
<proteinExistence type="predicted"/>
<keyword evidence="1" id="KW-1133">Transmembrane helix</keyword>